<protein>
    <submittedName>
        <fullName evidence="2">Uncharacterized protein</fullName>
    </submittedName>
</protein>
<organism evidence="1 2">
    <name type="scientific">Romanomermis culicivorax</name>
    <name type="common">Nematode worm</name>
    <dbReference type="NCBI Taxonomy" id="13658"/>
    <lineage>
        <taxon>Eukaryota</taxon>
        <taxon>Metazoa</taxon>
        <taxon>Ecdysozoa</taxon>
        <taxon>Nematoda</taxon>
        <taxon>Enoplea</taxon>
        <taxon>Dorylaimia</taxon>
        <taxon>Mermithida</taxon>
        <taxon>Mermithoidea</taxon>
        <taxon>Mermithidae</taxon>
        <taxon>Romanomermis</taxon>
    </lineage>
</organism>
<sequence>MWPQKSKNYAIQNGEEKIQKSMMIWMRWRRKRNPAMNKILVSVSTKKESYRSKPSRKIMFGLSICQMRKILVNRLSDIDYPQSTLTIQ</sequence>
<keyword evidence="1" id="KW-1185">Reference proteome</keyword>
<name>A0A915KPE6_ROMCU</name>
<reference evidence="2" key="1">
    <citation type="submission" date="2022-11" db="UniProtKB">
        <authorList>
            <consortium name="WormBaseParasite"/>
        </authorList>
    </citation>
    <scope>IDENTIFICATION</scope>
</reference>
<evidence type="ECO:0000313" key="2">
    <source>
        <dbReference type="WBParaSite" id="nRc.2.0.1.t40742-RA"/>
    </source>
</evidence>
<dbReference type="AlphaFoldDB" id="A0A915KPE6"/>
<accession>A0A915KPE6</accession>
<dbReference type="WBParaSite" id="nRc.2.0.1.t40742-RA">
    <property type="protein sequence ID" value="nRc.2.0.1.t40742-RA"/>
    <property type="gene ID" value="nRc.2.0.1.g40742"/>
</dbReference>
<dbReference type="Proteomes" id="UP000887565">
    <property type="component" value="Unplaced"/>
</dbReference>
<proteinExistence type="predicted"/>
<evidence type="ECO:0000313" key="1">
    <source>
        <dbReference type="Proteomes" id="UP000887565"/>
    </source>
</evidence>